<reference evidence="1" key="2">
    <citation type="submission" date="2015-06" db="UniProtKB">
        <authorList>
            <consortium name="EnsemblPlants"/>
        </authorList>
    </citation>
    <scope>IDENTIFICATION</scope>
</reference>
<keyword evidence="2" id="KW-1185">Reference proteome</keyword>
<dbReference type="HOGENOM" id="CLU_2403479_0_0_1"/>
<dbReference type="Gramene" id="ORUFI01G34040.1">
    <property type="protein sequence ID" value="ORUFI01G34040.1"/>
    <property type="gene ID" value="ORUFI01G34040"/>
</dbReference>
<dbReference type="AlphaFoldDB" id="A0A0E0N2F9"/>
<dbReference type="Proteomes" id="UP000008022">
    <property type="component" value="Unassembled WGS sequence"/>
</dbReference>
<evidence type="ECO:0000313" key="1">
    <source>
        <dbReference type="EnsemblPlants" id="ORUFI01G34040.1"/>
    </source>
</evidence>
<name>A0A0E0N2F9_ORYRU</name>
<protein>
    <submittedName>
        <fullName evidence="1">Uncharacterized protein</fullName>
    </submittedName>
</protein>
<proteinExistence type="predicted"/>
<organism evidence="1 2">
    <name type="scientific">Oryza rufipogon</name>
    <name type="common">Brownbeard rice</name>
    <name type="synonym">Asian wild rice</name>
    <dbReference type="NCBI Taxonomy" id="4529"/>
    <lineage>
        <taxon>Eukaryota</taxon>
        <taxon>Viridiplantae</taxon>
        <taxon>Streptophyta</taxon>
        <taxon>Embryophyta</taxon>
        <taxon>Tracheophyta</taxon>
        <taxon>Spermatophyta</taxon>
        <taxon>Magnoliopsida</taxon>
        <taxon>Liliopsida</taxon>
        <taxon>Poales</taxon>
        <taxon>Poaceae</taxon>
        <taxon>BOP clade</taxon>
        <taxon>Oryzoideae</taxon>
        <taxon>Oryzeae</taxon>
        <taxon>Oryzinae</taxon>
        <taxon>Oryza</taxon>
    </lineage>
</organism>
<accession>A0A0E0N2F9</accession>
<reference evidence="2" key="1">
    <citation type="submission" date="2013-06" db="EMBL/GenBank/DDBJ databases">
        <authorList>
            <person name="Zhao Q."/>
        </authorList>
    </citation>
    <scope>NUCLEOTIDE SEQUENCE</scope>
    <source>
        <strain evidence="2">cv. W1943</strain>
    </source>
</reference>
<sequence>MVKSVSSPWIALVRWMAIEWETRGLSRFGPLEALLWVLAQGMHRSDIGLWTLMGQGIPAPTPPDTSGGVGALPPVPSVCGRFQPGQGRLTHVN</sequence>
<evidence type="ECO:0000313" key="2">
    <source>
        <dbReference type="Proteomes" id="UP000008022"/>
    </source>
</evidence>
<dbReference type="EnsemblPlants" id="ORUFI01G34040.1">
    <property type="protein sequence ID" value="ORUFI01G34040.1"/>
    <property type="gene ID" value="ORUFI01G34040"/>
</dbReference>